<protein>
    <submittedName>
        <fullName evidence="1">Uncharacterized protein</fullName>
    </submittedName>
</protein>
<proteinExistence type="predicted"/>
<accession>A0A8W8MLK5</accession>
<dbReference type="Proteomes" id="UP000005408">
    <property type="component" value="Unassembled WGS sequence"/>
</dbReference>
<evidence type="ECO:0000313" key="1">
    <source>
        <dbReference type="EnsemblMetazoa" id="G34185.1:cds"/>
    </source>
</evidence>
<dbReference type="AlphaFoldDB" id="A0A8W8MLK5"/>
<sequence>MDAGFACRRTVESVEQDVNEVVKNIQEDRKNYVVRGVKGPFWFMFLQHFNIIHGFVIEYMHGICAGRKTTFKQVEDYRFCLT</sequence>
<organism evidence="1 2">
    <name type="scientific">Magallana gigas</name>
    <name type="common">Pacific oyster</name>
    <name type="synonym">Crassostrea gigas</name>
    <dbReference type="NCBI Taxonomy" id="29159"/>
    <lineage>
        <taxon>Eukaryota</taxon>
        <taxon>Metazoa</taxon>
        <taxon>Spiralia</taxon>
        <taxon>Lophotrochozoa</taxon>
        <taxon>Mollusca</taxon>
        <taxon>Bivalvia</taxon>
        <taxon>Autobranchia</taxon>
        <taxon>Pteriomorphia</taxon>
        <taxon>Ostreida</taxon>
        <taxon>Ostreoidea</taxon>
        <taxon>Ostreidae</taxon>
        <taxon>Magallana</taxon>
    </lineage>
</organism>
<keyword evidence="2" id="KW-1185">Reference proteome</keyword>
<evidence type="ECO:0000313" key="2">
    <source>
        <dbReference type="Proteomes" id="UP000005408"/>
    </source>
</evidence>
<dbReference type="EnsemblMetazoa" id="G34185.1">
    <property type="protein sequence ID" value="G34185.1:cds"/>
    <property type="gene ID" value="G34185"/>
</dbReference>
<name>A0A8W8MLK5_MAGGI</name>
<reference evidence="1" key="1">
    <citation type="submission" date="2022-08" db="UniProtKB">
        <authorList>
            <consortium name="EnsemblMetazoa"/>
        </authorList>
    </citation>
    <scope>IDENTIFICATION</scope>
    <source>
        <strain evidence="1">05x7-T-G4-1.051#20</strain>
    </source>
</reference>